<proteinExistence type="predicted"/>
<comment type="caution">
    <text evidence="1">The sequence shown here is derived from an EMBL/GenBank/DDBJ whole genome shotgun (WGS) entry which is preliminary data.</text>
</comment>
<evidence type="ECO:0000313" key="1">
    <source>
        <dbReference type="EMBL" id="RLW04523.1"/>
    </source>
</evidence>
<keyword evidence="2" id="KW-1185">Reference proteome</keyword>
<organism evidence="1 2">
    <name type="scientific">Chloebia gouldiae</name>
    <name type="common">Gouldian finch</name>
    <name type="synonym">Erythrura gouldiae</name>
    <dbReference type="NCBI Taxonomy" id="44316"/>
    <lineage>
        <taxon>Eukaryota</taxon>
        <taxon>Metazoa</taxon>
        <taxon>Chordata</taxon>
        <taxon>Craniata</taxon>
        <taxon>Vertebrata</taxon>
        <taxon>Euteleostomi</taxon>
        <taxon>Archelosauria</taxon>
        <taxon>Archosauria</taxon>
        <taxon>Dinosauria</taxon>
        <taxon>Saurischia</taxon>
        <taxon>Theropoda</taxon>
        <taxon>Coelurosauria</taxon>
        <taxon>Aves</taxon>
        <taxon>Neognathae</taxon>
        <taxon>Neoaves</taxon>
        <taxon>Telluraves</taxon>
        <taxon>Australaves</taxon>
        <taxon>Passeriformes</taxon>
        <taxon>Passeroidea</taxon>
        <taxon>Passeridae</taxon>
        <taxon>Chloebia</taxon>
    </lineage>
</organism>
<reference evidence="1 2" key="1">
    <citation type="journal article" date="2018" name="Proc. R. Soc. B">
        <title>A non-coding region near Follistatin controls head colour polymorphism in the Gouldian finch.</title>
        <authorList>
            <person name="Toomey M.B."/>
            <person name="Marques C.I."/>
            <person name="Andrade P."/>
            <person name="Araujo P.M."/>
            <person name="Sabatino S."/>
            <person name="Gazda M.A."/>
            <person name="Afonso S."/>
            <person name="Lopes R.J."/>
            <person name="Corbo J.C."/>
            <person name="Carneiro M."/>
        </authorList>
    </citation>
    <scope>NUCLEOTIDE SEQUENCE [LARGE SCALE GENOMIC DNA]</scope>
    <source>
        <strain evidence="1">Red01</strain>
        <tissue evidence="1">Muscle</tissue>
    </source>
</reference>
<dbReference type="EMBL" id="QUSF01000013">
    <property type="protein sequence ID" value="RLW04523.1"/>
    <property type="molecule type" value="Genomic_DNA"/>
</dbReference>
<accession>A0A3L8SMC6</accession>
<dbReference type="AlphaFoldDB" id="A0A3L8SMC6"/>
<evidence type="ECO:0000313" key="2">
    <source>
        <dbReference type="Proteomes" id="UP000276834"/>
    </source>
</evidence>
<protein>
    <submittedName>
        <fullName evidence="1">Uncharacterized protein</fullName>
    </submittedName>
</protein>
<name>A0A3L8SMC6_CHLGU</name>
<sequence>MQRCSRQPPCSSSEAVLEVTPQDEISFSLTWAPKPAIAVSFKEFKFSTAAAFTNSRFGDLRIADDPTDMRLLV</sequence>
<dbReference type="Proteomes" id="UP000276834">
    <property type="component" value="Unassembled WGS sequence"/>
</dbReference>
<gene>
    <name evidence="1" type="ORF">DV515_00005867</name>
</gene>